<keyword evidence="2" id="KW-0808">Transferase</keyword>
<dbReference type="HAMAP" id="MF_00658">
    <property type="entry name" value="23SrRNA_methyltr_H"/>
    <property type="match status" value="1"/>
</dbReference>
<dbReference type="GO" id="GO:0006364">
    <property type="term" value="P:rRNA processing"/>
    <property type="evidence" value="ECO:0007669"/>
    <property type="project" value="InterPro"/>
</dbReference>
<evidence type="ECO:0000256" key="1">
    <source>
        <dbReference type="ARBA" id="ARBA00022603"/>
    </source>
</evidence>
<dbReference type="Gene3D" id="3.40.1280.10">
    <property type="match status" value="1"/>
</dbReference>
<dbReference type="CDD" id="cd18081">
    <property type="entry name" value="RlmH-like"/>
    <property type="match status" value="1"/>
</dbReference>
<name>A0A381R104_9ZZZZ</name>
<gene>
    <name evidence="5" type="ORF">METZ01_LOCUS37403</name>
</gene>
<evidence type="ECO:0000313" key="5">
    <source>
        <dbReference type="EMBL" id="SUZ84549.1"/>
    </source>
</evidence>
<sequence>MKIKLLVVGKTTDSLLKSLILNYKKRIKRYVNFEIIELNVSKFKKAKVSEIKKKEGIKILEKISIDDQVFLLDEKGNNYNSIEFAKFVENKTISHGKSIVFIIGGAYGFSEEVYFRSKSKISLSRMTFSHQIIRLFIVEQLYRAFTIINNHPYHNQ</sequence>
<dbReference type="PANTHER" id="PTHR33603">
    <property type="entry name" value="METHYLTRANSFERASE"/>
    <property type="match status" value="1"/>
</dbReference>
<dbReference type="EMBL" id="UINC01001595">
    <property type="protein sequence ID" value="SUZ84549.1"/>
    <property type="molecule type" value="Genomic_DNA"/>
</dbReference>
<dbReference type="InterPro" id="IPR029026">
    <property type="entry name" value="tRNA_m1G_MTases_N"/>
</dbReference>
<dbReference type="GO" id="GO:0032259">
    <property type="term" value="P:methylation"/>
    <property type="evidence" value="ECO:0007669"/>
    <property type="project" value="UniProtKB-KW"/>
</dbReference>
<dbReference type="SUPFAM" id="SSF75217">
    <property type="entry name" value="alpha/beta knot"/>
    <property type="match status" value="1"/>
</dbReference>
<accession>A0A381R104</accession>
<dbReference type="GO" id="GO:0008168">
    <property type="term" value="F:methyltransferase activity"/>
    <property type="evidence" value="ECO:0007669"/>
    <property type="project" value="UniProtKB-KW"/>
</dbReference>
<evidence type="ECO:0000256" key="4">
    <source>
        <dbReference type="ARBA" id="ARBA00038303"/>
    </source>
</evidence>
<proteinExistence type="inferred from homology"/>
<dbReference type="Pfam" id="PF02590">
    <property type="entry name" value="SPOUT_MTase"/>
    <property type="match status" value="1"/>
</dbReference>
<protein>
    <submittedName>
        <fullName evidence="5">Uncharacterized protein</fullName>
    </submittedName>
</protein>
<reference evidence="5" key="1">
    <citation type="submission" date="2018-05" db="EMBL/GenBank/DDBJ databases">
        <authorList>
            <person name="Lanie J.A."/>
            <person name="Ng W.-L."/>
            <person name="Kazmierczak K.M."/>
            <person name="Andrzejewski T.M."/>
            <person name="Davidsen T.M."/>
            <person name="Wayne K.J."/>
            <person name="Tettelin H."/>
            <person name="Glass J.I."/>
            <person name="Rusch D."/>
            <person name="Podicherti R."/>
            <person name="Tsui H.-C.T."/>
            <person name="Winkler M.E."/>
        </authorList>
    </citation>
    <scope>NUCLEOTIDE SEQUENCE</scope>
</reference>
<dbReference type="PANTHER" id="PTHR33603:SF1">
    <property type="entry name" value="RIBOSOMAL RNA LARGE SUBUNIT METHYLTRANSFERASE H"/>
    <property type="match status" value="1"/>
</dbReference>
<dbReference type="InterPro" id="IPR029028">
    <property type="entry name" value="Alpha/beta_knot_MTases"/>
</dbReference>
<evidence type="ECO:0000256" key="2">
    <source>
        <dbReference type="ARBA" id="ARBA00022679"/>
    </source>
</evidence>
<keyword evidence="3" id="KW-0949">S-adenosyl-L-methionine</keyword>
<dbReference type="InterPro" id="IPR003742">
    <property type="entry name" value="RlmH-like"/>
</dbReference>
<dbReference type="PIRSF" id="PIRSF004505">
    <property type="entry name" value="MT_bac"/>
    <property type="match status" value="1"/>
</dbReference>
<evidence type="ECO:0000256" key="3">
    <source>
        <dbReference type="ARBA" id="ARBA00022691"/>
    </source>
</evidence>
<keyword evidence="1" id="KW-0489">Methyltransferase</keyword>
<dbReference type="AlphaFoldDB" id="A0A381R104"/>
<comment type="similarity">
    <text evidence="4">Belongs to the RNA methyltransferase RlmH family.</text>
</comment>
<organism evidence="5">
    <name type="scientific">marine metagenome</name>
    <dbReference type="NCBI Taxonomy" id="408172"/>
    <lineage>
        <taxon>unclassified sequences</taxon>
        <taxon>metagenomes</taxon>
        <taxon>ecological metagenomes</taxon>
    </lineage>
</organism>